<accession>A0A432Y1J3</accession>
<evidence type="ECO:0000313" key="3">
    <source>
        <dbReference type="Proteomes" id="UP000287198"/>
    </source>
</evidence>
<dbReference type="Pfam" id="PF09933">
    <property type="entry name" value="DUF2165"/>
    <property type="match status" value="1"/>
</dbReference>
<evidence type="ECO:0008006" key="4">
    <source>
        <dbReference type="Google" id="ProtNLM"/>
    </source>
</evidence>
<protein>
    <recommendedName>
        <fullName evidence="4">DUF2165 domain-containing protein</fullName>
    </recommendedName>
</protein>
<name>A0A432Y1J3_9GAMM</name>
<evidence type="ECO:0000256" key="1">
    <source>
        <dbReference type="SAM" id="Phobius"/>
    </source>
</evidence>
<organism evidence="2 3">
    <name type="scientific">Pseudidiomarina halophila</name>
    <dbReference type="NCBI Taxonomy" id="1449799"/>
    <lineage>
        <taxon>Bacteria</taxon>
        <taxon>Pseudomonadati</taxon>
        <taxon>Pseudomonadota</taxon>
        <taxon>Gammaproteobacteria</taxon>
        <taxon>Alteromonadales</taxon>
        <taxon>Idiomarinaceae</taxon>
        <taxon>Pseudidiomarina</taxon>
    </lineage>
</organism>
<comment type="caution">
    <text evidence="2">The sequence shown here is derived from an EMBL/GenBank/DDBJ whole genome shotgun (WGS) entry which is preliminary data.</text>
</comment>
<proteinExistence type="predicted"/>
<dbReference type="InterPro" id="IPR018681">
    <property type="entry name" value="DUF2165_transmembrane"/>
</dbReference>
<reference evidence="3" key="1">
    <citation type="journal article" date="2018" name="Front. Microbiol.">
        <title>Genome-Based Analysis Reveals the Taxonomy and Diversity of the Family Idiomarinaceae.</title>
        <authorList>
            <person name="Liu Y."/>
            <person name="Lai Q."/>
            <person name="Shao Z."/>
        </authorList>
    </citation>
    <scope>NUCLEOTIDE SEQUENCE [LARGE SCALE GENOMIC DNA]</scope>
    <source>
        <strain evidence="3">BH195</strain>
    </source>
</reference>
<dbReference type="Proteomes" id="UP000287198">
    <property type="component" value="Unassembled WGS sequence"/>
</dbReference>
<sequence length="162" mass="18413">MTLRWIKVLLVLSMGVMCLFYALQNLANLEAAYYFVASVFTMADHEYYPNTFAFAVNNEILIQVSTWVIILLEMLAGLLFLFATWQLIQQRNAPAEIFQKAKSMTFIAAGVATLVWFGLFHAIGGAFFQMWQTPLGDSAFKGSFTYFASILLITFFVNLRED</sequence>
<keyword evidence="1" id="KW-1133">Transmembrane helix</keyword>
<dbReference type="EMBL" id="PIPW01000001">
    <property type="protein sequence ID" value="RUO54807.1"/>
    <property type="molecule type" value="Genomic_DNA"/>
</dbReference>
<dbReference type="RefSeq" id="WP_126762521.1">
    <property type="nucleotide sequence ID" value="NZ_JBHLTZ010000004.1"/>
</dbReference>
<feature type="transmembrane region" description="Helical" evidence="1">
    <location>
        <begin position="143"/>
        <end position="159"/>
    </location>
</feature>
<dbReference type="AlphaFoldDB" id="A0A432Y1J3"/>
<keyword evidence="3" id="KW-1185">Reference proteome</keyword>
<feature type="transmembrane region" description="Helical" evidence="1">
    <location>
        <begin position="6"/>
        <end position="24"/>
    </location>
</feature>
<feature type="transmembrane region" description="Helical" evidence="1">
    <location>
        <begin position="106"/>
        <end position="131"/>
    </location>
</feature>
<evidence type="ECO:0000313" key="2">
    <source>
        <dbReference type="EMBL" id="RUO54807.1"/>
    </source>
</evidence>
<keyword evidence="1" id="KW-0812">Transmembrane</keyword>
<keyword evidence="1" id="KW-0472">Membrane</keyword>
<dbReference type="OrthoDB" id="7618855at2"/>
<gene>
    <name evidence="2" type="ORF">CWI69_05235</name>
</gene>
<feature type="transmembrane region" description="Helical" evidence="1">
    <location>
        <begin position="60"/>
        <end position="85"/>
    </location>
</feature>